<comment type="caution">
    <text evidence="9">The sequence shown here is derived from an EMBL/GenBank/DDBJ whole genome shotgun (WGS) entry which is preliminary data.</text>
</comment>
<dbReference type="OrthoDB" id="4508624at2759"/>
<keyword evidence="5" id="KW-0560">Oxidoreductase</keyword>
<evidence type="ECO:0000256" key="1">
    <source>
        <dbReference type="ARBA" id="ARBA00001971"/>
    </source>
</evidence>
<evidence type="ECO:0000256" key="8">
    <source>
        <dbReference type="PIRSR" id="PIRSR602403-1"/>
    </source>
</evidence>
<evidence type="ECO:0000313" key="9">
    <source>
        <dbReference type="EMBL" id="OXV05182.1"/>
    </source>
</evidence>
<proteinExistence type="inferred from homology"/>
<keyword evidence="6 8" id="KW-0408">Iron</keyword>
<dbReference type="GO" id="GO:0016705">
    <property type="term" value="F:oxidoreductase activity, acting on paired donors, with incorporation or reduction of molecular oxygen"/>
    <property type="evidence" value="ECO:0007669"/>
    <property type="project" value="InterPro"/>
</dbReference>
<evidence type="ECO:0000256" key="4">
    <source>
        <dbReference type="ARBA" id="ARBA00022723"/>
    </source>
</evidence>
<dbReference type="Pfam" id="PF00067">
    <property type="entry name" value="p450"/>
    <property type="match status" value="1"/>
</dbReference>
<dbReference type="InterPro" id="IPR001128">
    <property type="entry name" value="Cyt_P450"/>
</dbReference>
<keyword evidence="7" id="KW-0503">Monooxygenase</keyword>
<dbReference type="PRINTS" id="PR00465">
    <property type="entry name" value="EP450IV"/>
</dbReference>
<dbReference type="GO" id="GO:0020037">
    <property type="term" value="F:heme binding"/>
    <property type="evidence" value="ECO:0007669"/>
    <property type="project" value="InterPro"/>
</dbReference>
<feature type="binding site" description="axial binding residue" evidence="8">
    <location>
        <position position="79"/>
    </location>
    <ligand>
        <name>heme</name>
        <dbReference type="ChEBI" id="CHEBI:30413"/>
    </ligand>
    <ligandPart>
        <name>Fe</name>
        <dbReference type="ChEBI" id="CHEBI:18248"/>
    </ligandPart>
</feature>
<dbReference type="GO" id="GO:0005506">
    <property type="term" value="F:iron ion binding"/>
    <property type="evidence" value="ECO:0007669"/>
    <property type="project" value="InterPro"/>
</dbReference>
<evidence type="ECO:0000256" key="7">
    <source>
        <dbReference type="ARBA" id="ARBA00023033"/>
    </source>
</evidence>
<keyword evidence="4 8" id="KW-0479">Metal-binding</keyword>
<keyword evidence="3 8" id="KW-0349">Heme</keyword>
<accession>A0A232LLZ9</accession>
<reference evidence="9 10" key="1">
    <citation type="journal article" date="2015" name="Environ. Microbiol.">
        <title>Metagenome sequence of Elaphomyces granulatus from sporocarp tissue reveals Ascomycota ectomycorrhizal fingerprints of genome expansion and a Proteobacteria-rich microbiome.</title>
        <authorList>
            <person name="Quandt C.A."/>
            <person name="Kohler A."/>
            <person name="Hesse C.N."/>
            <person name="Sharpton T.J."/>
            <person name="Martin F."/>
            <person name="Spatafora J.W."/>
        </authorList>
    </citation>
    <scope>NUCLEOTIDE SEQUENCE [LARGE SCALE GENOMIC DNA]</scope>
    <source>
        <strain evidence="9 10">OSC145934</strain>
    </source>
</reference>
<dbReference type="InterPro" id="IPR002403">
    <property type="entry name" value="Cyt_P450_E_grp-IV"/>
</dbReference>
<comment type="similarity">
    <text evidence="2">Belongs to the cytochrome P450 family.</text>
</comment>
<protein>
    <recommendedName>
        <fullName evidence="11">Cytochrome P450</fullName>
    </recommendedName>
</protein>
<organism evidence="9 10">
    <name type="scientific">Elaphomyces granulatus</name>
    <dbReference type="NCBI Taxonomy" id="519963"/>
    <lineage>
        <taxon>Eukaryota</taxon>
        <taxon>Fungi</taxon>
        <taxon>Dikarya</taxon>
        <taxon>Ascomycota</taxon>
        <taxon>Pezizomycotina</taxon>
        <taxon>Eurotiomycetes</taxon>
        <taxon>Eurotiomycetidae</taxon>
        <taxon>Eurotiales</taxon>
        <taxon>Elaphomycetaceae</taxon>
        <taxon>Elaphomyces</taxon>
    </lineage>
</organism>
<evidence type="ECO:0000256" key="6">
    <source>
        <dbReference type="ARBA" id="ARBA00023004"/>
    </source>
</evidence>
<evidence type="ECO:0000313" key="10">
    <source>
        <dbReference type="Proteomes" id="UP000243515"/>
    </source>
</evidence>
<evidence type="ECO:0000256" key="5">
    <source>
        <dbReference type="ARBA" id="ARBA00023002"/>
    </source>
</evidence>
<dbReference type="CDD" id="cd11041">
    <property type="entry name" value="CYP503A1-like"/>
    <property type="match status" value="1"/>
</dbReference>
<dbReference type="EMBL" id="NPHW01007452">
    <property type="protein sequence ID" value="OXV05182.1"/>
    <property type="molecule type" value="Genomic_DNA"/>
</dbReference>
<dbReference type="GO" id="GO:0004497">
    <property type="term" value="F:monooxygenase activity"/>
    <property type="evidence" value="ECO:0007669"/>
    <property type="project" value="UniProtKB-KW"/>
</dbReference>
<dbReference type="PANTHER" id="PTHR46206:SF2">
    <property type="entry name" value="CYTOCHROME P450 MONOOXYGENASE AUSG-RELATED"/>
    <property type="match status" value="1"/>
</dbReference>
<comment type="cofactor">
    <cofactor evidence="1 8">
        <name>heme</name>
        <dbReference type="ChEBI" id="CHEBI:30413"/>
    </cofactor>
</comment>
<dbReference type="Gene3D" id="1.10.630.10">
    <property type="entry name" value="Cytochrome P450"/>
    <property type="match status" value="1"/>
</dbReference>
<dbReference type="PANTHER" id="PTHR46206">
    <property type="entry name" value="CYTOCHROME P450"/>
    <property type="match status" value="1"/>
</dbReference>
<dbReference type="AlphaFoldDB" id="A0A232LLZ9"/>
<evidence type="ECO:0000256" key="2">
    <source>
        <dbReference type="ARBA" id="ARBA00010617"/>
    </source>
</evidence>
<dbReference type="Proteomes" id="UP000243515">
    <property type="component" value="Unassembled WGS sequence"/>
</dbReference>
<evidence type="ECO:0000256" key="3">
    <source>
        <dbReference type="ARBA" id="ARBA00022617"/>
    </source>
</evidence>
<dbReference type="InterPro" id="IPR036396">
    <property type="entry name" value="Cyt_P450_sf"/>
</dbReference>
<dbReference type="SUPFAM" id="SSF48264">
    <property type="entry name" value="Cytochrome P450"/>
    <property type="match status" value="1"/>
</dbReference>
<gene>
    <name evidence="9" type="ORF">Egran_07050</name>
</gene>
<evidence type="ECO:0008006" key="11">
    <source>
        <dbReference type="Google" id="ProtNLM"/>
    </source>
</evidence>
<keyword evidence="10" id="KW-1185">Reference proteome</keyword>
<sequence length="138" mass="15981">MRRKALDDIKLHDGLEIPKGAFICVSTHQMWDPTIYPEPEKFDGYRFLKRSQIQGHEKDSQFAVTSIDHMGFGYGTQACPGRFFAVDVIKIAFCHMLLKYDWKLPEGYKPVVLKIGLRLQADPTAKLLIRRRQEEITL</sequence>
<name>A0A232LLZ9_9EURO</name>